<proteinExistence type="predicted"/>
<evidence type="ECO:0000256" key="1">
    <source>
        <dbReference type="SAM" id="Phobius"/>
    </source>
</evidence>
<dbReference type="AlphaFoldDB" id="A0A1I0ZNQ0"/>
<reference evidence="2 3" key="1">
    <citation type="submission" date="2016-10" db="EMBL/GenBank/DDBJ databases">
        <authorList>
            <person name="de Groot N.N."/>
        </authorList>
    </citation>
    <scope>NUCLEOTIDE SEQUENCE [LARGE SCALE GENOMIC DNA]</scope>
    <source>
        <strain evidence="2 3">CGMCC 4.6945</strain>
    </source>
</reference>
<protein>
    <submittedName>
        <fullName evidence="2">Uncharacterized protein</fullName>
    </submittedName>
</protein>
<gene>
    <name evidence="2" type="ORF">SAMN05421867_1124</name>
</gene>
<organism evidence="2 3">
    <name type="scientific">Cellulomonas marina</name>
    <dbReference type="NCBI Taxonomy" id="988821"/>
    <lineage>
        <taxon>Bacteria</taxon>
        <taxon>Bacillati</taxon>
        <taxon>Actinomycetota</taxon>
        <taxon>Actinomycetes</taxon>
        <taxon>Micrococcales</taxon>
        <taxon>Cellulomonadaceae</taxon>
        <taxon>Cellulomonas</taxon>
    </lineage>
</organism>
<keyword evidence="1" id="KW-0812">Transmembrane</keyword>
<accession>A0A1I0ZNQ0</accession>
<dbReference type="Proteomes" id="UP000199012">
    <property type="component" value="Unassembled WGS sequence"/>
</dbReference>
<keyword evidence="1" id="KW-1133">Transmembrane helix</keyword>
<keyword evidence="1" id="KW-0472">Membrane</keyword>
<sequence length="66" mass="6854">MSVLSGLVAWVVAGALLTAGLPVLVGWVLVVLRRRWAVLRRARIRAAAARRAAAASPAGVLVDEGP</sequence>
<dbReference type="EMBL" id="FOKA01000012">
    <property type="protein sequence ID" value="SFB26992.1"/>
    <property type="molecule type" value="Genomic_DNA"/>
</dbReference>
<dbReference type="RefSeq" id="WP_090033680.1">
    <property type="nucleotide sequence ID" value="NZ_BONM01000009.1"/>
</dbReference>
<keyword evidence="3" id="KW-1185">Reference proteome</keyword>
<feature type="transmembrane region" description="Helical" evidence="1">
    <location>
        <begin position="6"/>
        <end position="32"/>
    </location>
</feature>
<evidence type="ECO:0000313" key="2">
    <source>
        <dbReference type="EMBL" id="SFB26992.1"/>
    </source>
</evidence>
<evidence type="ECO:0000313" key="3">
    <source>
        <dbReference type="Proteomes" id="UP000199012"/>
    </source>
</evidence>
<name>A0A1I0ZNQ0_9CELL</name>